<feature type="region of interest" description="Disordered" evidence="2">
    <location>
        <begin position="91"/>
        <end position="114"/>
    </location>
</feature>
<dbReference type="PROSITE" id="PS51257">
    <property type="entry name" value="PROKAR_LIPOPROTEIN"/>
    <property type="match status" value="1"/>
</dbReference>
<name>A0ABW9Z0P8_9HYPH</name>
<evidence type="ECO:0000313" key="5">
    <source>
        <dbReference type="EMBL" id="NBJ25285.1"/>
    </source>
</evidence>
<keyword evidence="5" id="KW-0646">Protease inhibitor</keyword>
<dbReference type="Pfam" id="PF02974">
    <property type="entry name" value="Inh"/>
    <property type="match status" value="1"/>
</dbReference>
<dbReference type="SUPFAM" id="SSF50882">
    <property type="entry name" value="beta-Barrel protease inhibitors"/>
    <property type="match status" value="1"/>
</dbReference>
<dbReference type="GO" id="GO:0030414">
    <property type="term" value="F:peptidase inhibitor activity"/>
    <property type="evidence" value="ECO:0007669"/>
    <property type="project" value="UniProtKB-KW"/>
</dbReference>
<dbReference type="RefSeq" id="WP_161722687.1">
    <property type="nucleotide sequence ID" value="NZ_JAAAXI010000005.1"/>
</dbReference>
<dbReference type="InterPro" id="IPR021140">
    <property type="entry name" value="Inh/Omp19"/>
</dbReference>
<evidence type="ECO:0000313" key="6">
    <source>
        <dbReference type="Proteomes" id="UP000818323"/>
    </source>
</evidence>
<comment type="caution">
    <text evidence="5">The sequence shown here is derived from an EMBL/GenBank/DDBJ whole genome shotgun (WGS) entry which is preliminary data.</text>
</comment>
<gene>
    <name evidence="5" type="ORF">GR303_13075</name>
</gene>
<dbReference type="InterPro" id="IPR016085">
    <property type="entry name" value="Protease_inh_B-barrel_dom"/>
</dbReference>
<organism evidence="5 6">
    <name type="scientific">Microvirga arsenatis</name>
    <dbReference type="NCBI Taxonomy" id="2692265"/>
    <lineage>
        <taxon>Bacteria</taxon>
        <taxon>Pseudomonadati</taxon>
        <taxon>Pseudomonadota</taxon>
        <taxon>Alphaproteobacteria</taxon>
        <taxon>Hyphomicrobiales</taxon>
        <taxon>Methylobacteriaceae</taxon>
        <taxon>Microvirga</taxon>
    </lineage>
</organism>
<evidence type="ECO:0000256" key="1">
    <source>
        <dbReference type="ARBA" id="ARBA00022729"/>
    </source>
</evidence>
<evidence type="ECO:0000256" key="2">
    <source>
        <dbReference type="SAM" id="MobiDB-lite"/>
    </source>
</evidence>
<proteinExistence type="predicted"/>
<keyword evidence="5" id="KW-0481">Metalloenzyme inhibitor</keyword>
<feature type="signal peptide" evidence="3">
    <location>
        <begin position="1"/>
        <end position="20"/>
    </location>
</feature>
<accession>A0ABW9Z0P8</accession>
<evidence type="ECO:0000256" key="3">
    <source>
        <dbReference type="SAM" id="SignalP"/>
    </source>
</evidence>
<sequence>MRRSLTGTGTVALLAAMVSACNSSTEALYKQGPWGPSHIKRTYPEYDAPWGRRDAEADRNQPAAAETTRLLVIEPERLPPSRRLAELHLEPDAAPLPRASLPEPPDPGMAPAPGTVLLDGPPAGAAELGAAAQADPPGAFTPSQRASSYAGTWKATIGPSSCRIQLSSVPSLDLYRASTRQCPNEALREVNGWTFRDNQIILYSRGQVMARLTGAEASLSGSLSSSGAEIKMTR</sequence>
<evidence type="ECO:0000259" key="4">
    <source>
        <dbReference type="Pfam" id="PF02974"/>
    </source>
</evidence>
<keyword evidence="1 3" id="KW-0732">Signal</keyword>
<reference evidence="5 6" key="1">
    <citation type="submission" date="2020-01" db="EMBL/GenBank/DDBJ databases">
        <title>Microvirga sp. nov., an arsenate reduction bacterium isolated from Tibet hotspring sediments.</title>
        <authorList>
            <person name="Yuan C.-G."/>
        </authorList>
    </citation>
    <scope>NUCLEOTIDE SEQUENCE [LARGE SCALE GENOMIC DNA]</scope>
    <source>
        <strain evidence="5 6">SYSU G3D203</strain>
    </source>
</reference>
<protein>
    <submittedName>
        <fullName evidence="5">AprI/Inh family metalloprotease inhibitor</fullName>
    </submittedName>
</protein>
<keyword evidence="6" id="KW-1185">Reference proteome</keyword>
<feature type="chain" id="PRO_5046245923" evidence="3">
    <location>
        <begin position="21"/>
        <end position="234"/>
    </location>
</feature>
<keyword evidence="5" id="KW-0483">Metalloprotease inhibitor</keyword>
<feature type="domain" description="Alkaline proteinase inhibitor/ Outer membrane lipoprotein Omp19" evidence="4">
    <location>
        <begin position="146"/>
        <end position="233"/>
    </location>
</feature>
<dbReference type="EMBL" id="JAAAXJ010000006">
    <property type="protein sequence ID" value="NBJ25285.1"/>
    <property type="molecule type" value="Genomic_DNA"/>
</dbReference>
<dbReference type="Proteomes" id="UP000818323">
    <property type="component" value="Unassembled WGS sequence"/>
</dbReference>